<gene>
    <name evidence="5" type="ORF">RJ641_010821</name>
</gene>
<feature type="domain" description="AMP-binding enzyme C-terminal" evidence="4">
    <location>
        <begin position="504"/>
        <end position="578"/>
    </location>
</feature>
<comment type="similarity">
    <text evidence="1">Belongs to the ATP-dependent AMP-binding enzyme family.</text>
</comment>
<dbReference type="PANTHER" id="PTHR43859">
    <property type="entry name" value="ACYL-ACTIVATING ENZYME"/>
    <property type="match status" value="1"/>
</dbReference>
<evidence type="ECO:0000259" key="3">
    <source>
        <dbReference type="Pfam" id="PF00501"/>
    </source>
</evidence>
<proteinExistence type="inferred from homology"/>
<dbReference type="CDD" id="cd12118">
    <property type="entry name" value="ttLC_FACS_AEE21_like"/>
    <property type="match status" value="1"/>
</dbReference>
<comment type="caution">
    <text evidence="5">The sequence shown here is derived from an EMBL/GenBank/DDBJ whole genome shotgun (WGS) entry which is preliminary data.</text>
</comment>
<organism evidence="5 6">
    <name type="scientific">Dillenia turbinata</name>
    <dbReference type="NCBI Taxonomy" id="194707"/>
    <lineage>
        <taxon>Eukaryota</taxon>
        <taxon>Viridiplantae</taxon>
        <taxon>Streptophyta</taxon>
        <taxon>Embryophyta</taxon>
        <taxon>Tracheophyta</taxon>
        <taxon>Spermatophyta</taxon>
        <taxon>Magnoliopsida</taxon>
        <taxon>eudicotyledons</taxon>
        <taxon>Gunneridae</taxon>
        <taxon>Pentapetalae</taxon>
        <taxon>Dilleniales</taxon>
        <taxon>Dilleniaceae</taxon>
        <taxon>Dillenia</taxon>
    </lineage>
</organism>
<evidence type="ECO:0000256" key="1">
    <source>
        <dbReference type="ARBA" id="ARBA00006432"/>
    </source>
</evidence>
<dbReference type="AlphaFoldDB" id="A0AAN8Z2W1"/>
<dbReference type="SUPFAM" id="SSF56801">
    <property type="entry name" value="Acetyl-CoA synthetase-like"/>
    <property type="match status" value="1"/>
</dbReference>
<dbReference type="Pfam" id="PF13193">
    <property type="entry name" value="AMP-binding_C"/>
    <property type="match status" value="1"/>
</dbReference>
<dbReference type="InterPro" id="IPR045851">
    <property type="entry name" value="AMP-bd_C_sf"/>
</dbReference>
<dbReference type="InterPro" id="IPR000873">
    <property type="entry name" value="AMP-dep_synth/lig_dom"/>
</dbReference>
<evidence type="ECO:0000313" key="6">
    <source>
        <dbReference type="Proteomes" id="UP001370490"/>
    </source>
</evidence>
<evidence type="ECO:0000259" key="4">
    <source>
        <dbReference type="Pfam" id="PF13193"/>
    </source>
</evidence>
<keyword evidence="2" id="KW-0436">Ligase</keyword>
<reference evidence="5 6" key="1">
    <citation type="submission" date="2023-12" db="EMBL/GenBank/DDBJ databases">
        <title>A high-quality genome assembly for Dillenia turbinata (Dilleniales).</title>
        <authorList>
            <person name="Chanderbali A."/>
        </authorList>
    </citation>
    <scope>NUCLEOTIDE SEQUENCE [LARGE SCALE GENOMIC DNA]</scope>
    <source>
        <strain evidence="5">LSX21</strain>
        <tissue evidence="5">Leaf</tissue>
    </source>
</reference>
<sequence length="595" mass="66315">MNHFFKIPFTWIITTSVLPQVRTTFNQNFRGISQICGNLEPRSWNSMEGLVRCPANYVPLSPITFLERSAKVYRDRTSVVYGTVKYTWRETYERCLRLASALTQLGISRGDVVATLAPNVPAMYELHFGVPMAGALICTLNTRLDSAMISVLLKHSEAKVIFVDHELLEIAWEALGLLTKRKSKIPILVVISESDGSLTSSSTTAFDKEAYVYENLLSKGDVKFEVRKPENELDSISINYTSGTTSEPKGVVYSHRGAYLNSLATVLLHGIGAMPVYLWTVPMFHCNGWCLIWGNAAQGGTNICLRRVRPKAIFDSIALHKVTHMGGAPTVLNMIVNSSTSDRKPLPSKVEVMTGGAPPPPQILHKMEELGFSVSHLYGLTETYGPGTICQWRPEWNSLPPEERYRLKSRQGVQHLGLEEVDVRDPVTLESVPDDGKTMGEVMFRGNTVMSGYHKNPRATEEAFRGGWFQSGDLAVKHSDGYFEVKDRSKDIVISGGENISTIEVETVLYSHPAVLEAAVVGRPDNHWGQTPCAFVKLKEGFQADAEEIIKFCRDHLPHYMAPRTVVFEDLPRTSTGKIQKFILREKAKAMGSLF</sequence>
<dbReference type="GO" id="GO:0016874">
    <property type="term" value="F:ligase activity"/>
    <property type="evidence" value="ECO:0007669"/>
    <property type="project" value="UniProtKB-KW"/>
</dbReference>
<evidence type="ECO:0000256" key="2">
    <source>
        <dbReference type="ARBA" id="ARBA00022598"/>
    </source>
</evidence>
<dbReference type="FunFam" id="3.40.50.12780:FF:000003">
    <property type="entry name" value="Long-chain-fatty-acid--CoA ligase FadD"/>
    <property type="match status" value="1"/>
</dbReference>
<dbReference type="Proteomes" id="UP001370490">
    <property type="component" value="Unassembled WGS sequence"/>
</dbReference>
<name>A0AAN8Z2W1_9MAGN</name>
<feature type="domain" description="AMP-dependent synthetase/ligase" evidence="3">
    <location>
        <begin position="66"/>
        <end position="454"/>
    </location>
</feature>
<dbReference type="FunFam" id="3.30.300.30:FF:000008">
    <property type="entry name" value="2,3-dihydroxybenzoate-AMP ligase"/>
    <property type="match status" value="1"/>
</dbReference>
<accession>A0AAN8Z2W1</accession>
<dbReference type="PROSITE" id="PS00455">
    <property type="entry name" value="AMP_BINDING"/>
    <property type="match status" value="1"/>
</dbReference>
<evidence type="ECO:0000313" key="5">
    <source>
        <dbReference type="EMBL" id="KAK6922517.1"/>
    </source>
</evidence>
<dbReference type="NCBIfam" id="NF006020">
    <property type="entry name" value="PRK08162.1"/>
    <property type="match status" value="1"/>
</dbReference>
<dbReference type="PANTHER" id="PTHR43859:SF5">
    <property type="entry name" value="ISOVALERATE--COA LIGASE AAE2"/>
    <property type="match status" value="1"/>
</dbReference>
<dbReference type="InterPro" id="IPR025110">
    <property type="entry name" value="AMP-bd_C"/>
</dbReference>
<dbReference type="Pfam" id="PF00501">
    <property type="entry name" value="AMP-binding"/>
    <property type="match status" value="1"/>
</dbReference>
<dbReference type="EMBL" id="JBAMMX010000018">
    <property type="protein sequence ID" value="KAK6922517.1"/>
    <property type="molecule type" value="Genomic_DNA"/>
</dbReference>
<dbReference type="Gene3D" id="3.30.300.30">
    <property type="match status" value="1"/>
</dbReference>
<dbReference type="InterPro" id="IPR042099">
    <property type="entry name" value="ANL_N_sf"/>
</dbReference>
<keyword evidence="6" id="KW-1185">Reference proteome</keyword>
<dbReference type="InterPro" id="IPR020845">
    <property type="entry name" value="AMP-binding_CS"/>
</dbReference>
<dbReference type="Gene3D" id="3.40.50.12780">
    <property type="entry name" value="N-terminal domain of ligase-like"/>
    <property type="match status" value="1"/>
</dbReference>
<protein>
    <submittedName>
        <fullName evidence="5">AMP-dependent synthetase/ligase</fullName>
    </submittedName>
</protein>